<dbReference type="Proteomes" id="UP000185944">
    <property type="component" value="Unassembled WGS sequence"/>
</dbReference>
<keyword evidence="2" id="KW-1185">Reference proteome</keyword>
<accession>A0A177EBV0</accession>
<organism evidence="1 2">
    <name type="scientific">Nematocida displodere</name>
    <dbReference type="NCBI Taxonomy" id="1805483"/>
    <lineage>
        <taxon>Eukaryota</taxon>
        <taxon>Fungi</taxon>
        <taxon>Fungi incertae sedis</taxon>
        <taxon>Microsporidia</taxon>
        <taxon>Nematocida</taxon>
    </lineage>
</organism>
<evidence type="ECO:0000313" key="2">
    <source>
        <dbReference type="Proteomes" id="UP000185944"/>
    </source>
</evidence>
<protein>
    <submittedName>
        <fullName evidence="1">Uncharacterized protein</fullName>
    </submittedName>
</protein>
<reference evidence="1 2" key="1">
    <citation type="submission" date="2016-02" db="EMBL/GenBank/DDBJ databases">
        <title>Discovery of a natural microsporidian pathogen with a broad tissue tropism in Caenorhabditis elegans.</title>
        <authorList>
            <person name="Luallen R.J."/>
            <person name="Reinke A.W."/>
            <person name="Tong L."/>
            <person name="Botts M.R."/>
            <person name="Felix M.-A."/>
            <person name="Troemel E.R."/>
        </authorList>
    </citation>
    <scope>NUCLEOTIDE SEQUENCE [LARGE SCALE GENOMIC DNA]</scope>
    <source>
        <strain evidence="1 2">JUm2807</strain>
    </source>
</reference>
<proteinExistence type="predicted"/>
<dbReference type="AlphaFoldDB" id="A0A177EBV0"/>
<gene>
    <name evidence="1" type="ORF">NEDG_01279</name>
</gene>
<dbReference type="RefSeq" id="XP_067543885.1">
    <property type="nucleotide sequence ID" value="XM_067688697.1"/>
</dbReference>
<evidence type="ECO:0000313" key="1">
    <source>
        <dbReference type="EMBL" id="OAG29206.1"/>
    </source>
</evidence>
<sequence length="205" mass="23914">MNGSFEDELEFFSFLPSEFHLEVYTMITREMEASLGEEKPNTREKIDLIEAAIERNMLIFERFILRNILTFPESYVYERRLTAETLPPASEMKSALLSLSLHKETLFCAQDSLAHKRSLREKLEQRLTELSGISDLQGIVDGLKQLNLLVRSTREVKKKCITRTIPAKPVKRELEEEIRRRECSELERRFPIDILSHLEALVTSK</sequence>
<dbReference type="EMBL" id="LTDL01000041">
    <property type="protein sequence ID" value="OAG29206.1"/>
    <property type="molecule type" value="Genomic_DNA"/>
</dbReference>
<dbReference type="OrthoDB" id="2190706at2759"/>
<comment type="caution">
    <text evidence="1">The sequence shown here is derived from an EMBL/GenBank/DDBJ whole genome shotgun (WGS) entry which is preliminary data.</text>
</comment>
<dbReference type="GeneID" id="93647629"/>
<dbReference type="VEuPathDB" id="MicrosporidiaDB:NEDG_01279"/>
<name>A0A177EBV0_9MICR</name>